<organism evidence="1 2">
    <name type="scientific">Kipferlia bialata</name>
    <dbReference type="NCBI Taxonomy" id="797122"/>
    <lineage>
        <taxon>Eukaryota</taxon>
        <taxon>Metamonada</taxon>
        <taxon>Carpediemonas-like organisms</taxon>
        <taxon>Kipferlia</taxon>
    </lineage>
</organism>
<proteinExistence type="predicted"/>
<dbReference type="EMBL" id="BDIP01001357">
    <property type="protein sequence ID" value="GIQ84227.1"/>
    <property type="molecule type" value="Genomic_DNA"/>
</dbReference>
<gene>
    <name evidence="1" type="ORF">KIPB_005679</name>
</gene>
<accession>A0A9K3CWD7</accession>
<feature type="non-terminal residue" evidence="1">
    <location>
        <position position="165"/>
    </location>
</feature>
<comment type="caution">
    <text evidence="1">The sequence shown here is derived from an EMBL/GenBank/DDBJ whole genome shotgun (WGS) entry which is preliminary data.</text>
</comment>
<evidence type="ECO:0000313" key="1">
    <source>
        <dbReference type="EMBL" id="GIQ84227.1"/>
    </source>
</evidence>
<dbReference type="AlphaFoldDB" id="A0A9K3CWD7"/>
<reference evidence="1 2" key="1">
    <citation type="journal article" date="2018" name="PLoS ONE">
        <title>The draft genome of Kipferlia bialata reveals reductive genome evolution in fornicate parasites.</title>
        <authorList>
            <person name="Tanifuji G."/>
            <person name="Takabayashi S."/>
            <person name="Kume K."/>
            <person name="Takagi M."/>
            <person name="Nakayama T."/>
            <person name="Kamikawa R."/>
            <person name="Inagaki Y."/>
            <person name="Hashimoto T."/>
        </authorList>
    </citation>
    <scope>NUCLEOTIDE SEQUENCE [LARGE SCALE GENOMIC DNA]</scope>
    <source>
        <strain evidence="1">NY0173</strain>
    </source>
</reference>
<dbReference type="Proteomes" id="UP000265618">
    <property type="component" value="Unassembled WGS sequence"/>
</dbReference>
<sequence length="165" mass="18115">ADPSNAYSYGHAEAPFGNGFGLGLKPRQSHYPSKYAANPMLTPMAPVEEDGFQLPSEYAVTQRTEIVDGARKERERELARLDAERETVRAFQQVKSGVVVPSAIRYKKTKGGTLKRLPKGAGGGFVDRQSYPSRTLSHPVTGKYIATDFRAALDVLFYDGYACLP</sequence>
<protein>
    <submittedName>
        <fullName evidence="1">Uncharacterized protein</fullName>
    </submittedName>
</protein>
<keyword evidence="2" id="KW-1185">Reference proteome</keyword>
<evidence type="ECO:0000313" key="2">
    <source>
        <dbReference type="Proteomes" id="UP000265618"/>
    </source>
</evidence>
<name>A0A9K3CWD7_9EUKA</name>